<evidence type="ECO:0000313" key="3">
    <source>
        <dbReference type="Proteomes" id="UP001501020"/>
    </source>
</evidence>
<organism evidence="2 3">
    <name type="scientific">Actinomadura napierensis</name>
    <dbReference type="NCBI Taxonomy" id="267854"/>
    <lineage>
        <taxon>Bacteria</taxon>
        <taxon>Bacillati</taxon>
        <taxon>Actinomycetota</taxon>
        <taxon>Actinomycetes</taxon>
        <taxon>Streptosporangiales</taxon>
        <taxon>Thermomonosporaceae</taxon>
        <taxon>Actinomadura</taxon>
    </lineage>
</organism>
<dbReference type="InterPro" id="IPR012337">
    <property type="entry name" value="RNaseH-like_sf"/>
</dbReference>
<dbReference type="RefSeq" id="WP_344262535.1">
    <property type="nucleotide sequence ID" value="NZ_BAAAMR010000007.1"/>
</dbReference>
<sequence length="170" mass="19748">MYVLAVIERRTRRVRVLGVTAHPTASWVTQAARNLVMDLEDAGCRTRFLIRDRDGKFPEVFDAVLADAGIQVVLTGVRKPRMNAVMERWVQTCRREPLDRMLIWNQRHLLHALREFETFYNEHRPHQGIANAHPLKPLPPPITEPDKIAHLNLRRRQRLGGIPNEYEHAA</sequence>
<accession>A0ABN2YD73</accession>
<dbReference type="Pfam" id="PF13683">
    <property type="entry name" value="rve_3"/>
    <property type="match status" value="1"/>
</dbReference>
<name>A0ABN2YD73_9ACTN</name>
<keyword evidence="3" id="KW-1185">Reference proteome</keyword>
<reference evidence="2 3" key="1">
    <citation type="journal article" date="2019" name="Int. J. Syst. Evol. Microbiol.">
        <title>The Global Catalogue of Microorganisms (GCM) 10K type strain sequencing project: providing services to taxonomists for standard genome sequencing and annotation.</title>
        <authorList>
            <consortium name="The Broad Institute Genomics Platform"/>
            <consortium name="The Broad Institute Genome Sequencing Center for Infectious Disease"/>
            <person name="Wu L."/>
            <person name="Ma J."/>
        </authorList>
    </citation>
    <scope>NUCLEOTIDE SEQUENCE [LARGE SCALE GENOMIC DNA]</scope>
    <source>
        <strain evidence="2 3">JCM 13850</strain>
    </source>
</reference>
<dbReference type="InterPro" id="IPR036397">
    <property type="entry name" value="RNaseH_sf"/>
</dbReference>
<dbReference type="PROSITE" id="PS50994">
    <property type="entry name" value="INTEGRASE"/>
    <property type="match status" value="1"/>
</dbReference>
<dbReference type="Proteomes" id="UP001501020">
    <property type="component" value="Unassembled WGS sequence"/>
</dbReference>
<evidence type="ECO:0000259" key="1">
    <source>
        <dbReference type="PROSITE" id="PS50994"/>
    </source>
</evidence>
<dbReference type="SUPFAM" id="SSF53098">
    <property type="entry name" value="Ribonuclease H-like"/>
    <property type="match status" value="1"/>
</dbReference>
<dbReference type="InterPro" id="IPR001584">
    <property type="entry name" value="Integrase_cat-core"/>
</dbReference>
<dbReference type="Gene3D" id="3.30.420.10">
    <property type="entry name" value="Ribonuclease H-like superfamily/Ribonuclease H"/>
    <property type="match status" value="1"/>
</dbReference>
<dbReference type="EMBL" id="BAAAMR010000007">
    <property type="protein sequence ID" value="GAA2125062.1"/>
    <property type="molecule type" value="Genomic_DNA"/>
</dbReference>
<proteinExistence type="predicted"/>
<feature type="domain" description="Integrase catalytic" evidence="1">
    <location>
        <begin position="1"/>
        <end position="142"/>
    </location>
</feature>
<evidence type="ECO:0000313" key="2">
    <source>
        <dbReference type="EMBL" id="GAA2125062.1"/>
    </source>
</evidence>
<comment type="caution">
    <text evidence="2">The sequence shown here is derived from an EMBL/GenBank/DDBJ whole genome shotgun (WGS) entry which is preliminary data.</text>
</comment>
<gene>
    <name evidence="2" type="ORF">GCM10009727_13100</name>
</gene>
<protein>
    <submittedName>
        <fullName evidence="2">Integrase core domain-containing protein</fullName>
    </submittedName>
</protein>